<dbReference type="CDD" id="cd04277">
    <property type="entry name" value="ZnMc_serralysin_like"/>
    <property type="match status" value="1"/>
</dbReference>
<name>A0A1Q9AQP6_9HYPH</name>
<dbReference type="Pfam" id="PF13517">
    <property type="entry name" value="FG-GAP_3"/>
    <property type="match status" value="3"/>
</dbReference>
<dbReference type="AlphaFoldDB" id="A0A1Q9AQP6"/>
<dbReference type="OrthoDB" id="8004234at2"/>
<dbReference type="Gene3D" id="2.150.10.10">
    <property type="entry name" value="Serralysin-like metalloprotease, C-terminal"/>
    <property type="match status" value="1"/>
</dbReference>
<dbReference type="RefSeq" id="WP_075632759.1">
    <property type="nucleotide sequence ID" value="NZ_MKIO01000005.1"/>
</dbReference>
<dbReference type="Gene3D" id="3.40.390.10">
    <property type="entry name" value="Collagenase (Catalytic Domain)"/>
    <property type="match status" value="1"/>
</dbReference>
<organism evidence="7 8">
    <name type="scientific">Xaviernesmea rhizosphaerae</name>
    <dbReference type="NCBI Taxonomy" id="1672749"/>
    <lineage>
        <taxon>Bacteria</taxon>
        <taxon>Pseudomonadati</taxon>
        <taxon>Pseudomonadota</taxon>
        <taxon>Alphaproteobacteria</taxon>
        <taxon>Hyphomicrobiales</taxon>
        <taxon>Rhizobiaceae</taxon>
        <taxon>Rhizobium/Agrobacterium group</taxon>
        <taxon>Xaviernesmea</taxon>
    </lineage>
</organism>
<dbReference type="SUPFAM" id="SSF55486">
    <property type="entry name" value="Metalloproteases ('zincins'), catalytic domain"/>
    <property type="match status" value="1"/>
</dbReference>
<protein>
    <recommendedName>
        <fullName evidence="6">Peptidase M10 serralysin C-terminal domain-containing protein</fullName>
    </recommendedName>
</protein>
<dbReference type="InterPro" id="IPR001343">
    <property type="entry name" value="Hemolysn_Ca-bd"/>
</dbReference>
<feature type="domain" description="Peptidase M10 serralysin C-terminal" evidence="6">
    <location>
        <begin position="243"/>
        <end position="385"/>
    </location>
</feature>
<dbReference type="InterPro" id="IPR013517">
    <property type="entry name" value="FG-GAP"/>
</dbReference>
<keyword evidence="4" id="KW-0732">Signal</keyword>
<dbReference type="PANTHER" id="PTHR46580:SF2">
    <property type="entry name" value="MAM DOMAIN-CONTAINING PROTEIN"/>
    <property type="match status" value="1"/>
</dbReference>
<dbReference type="InterPro" id="IPR018511">
    <property type="entry name" value="Hemolysin-typ_Ca-bd_CS"/>
</dbReference>
<dbReference type="PROSITE" id="PS00330">
    <property type="entry name" value="HEMOLYSIN_CALCIUM"/>
    <property type="match status" value="2"/>
</dbReference>
<evidence type="ECO:0000256" key="1">
    <source>
        <dbReference type="ARBA" id="ARBA00001913"/>
    </source>
</evidence>
<keyword evidence="5" id="KW-0677">Repeat</keyword>
<evidence type="ECO:0000256" key="5">
    <source>
        <dbReference type="ARBA" id="ARBA00022737"/>
    </source>
</evidence>
<dbReference type="InterPro" id="IPR024079">
    <property type="entry name" value="MetalloPept_cat_dom_sf"/>
</dbReference>
<dbReference type="EMBL" id="MKIO01000005">
    <property type="protein sequence ID" value="OLP57699.1"/>
    <property type="molecule type" value="Genomic_DNA"/>
</dbReference>
<dbReference type="SUPFAM" id="SSF69318">
    <property type="entry name" value="Integrin alpha N-terminal domain"/>
    <property type="match status" value="1"/>
</dbReference>
<dbReference type="Gene3D" id="2.130.10.130">
    <property type="entry name" value="Integrin alpha, N-terminal"/>
    <property type="match status" value="1"/>
</dbReference>
<dbReference type="InterPro" id="IPR034033">
    <property type="entry name" value="Serralysin-like"/>
</dbReference>
<keyword evidence="3" id="KW-0964">Secreted</keyword>
<dbReference type="Pfam" id="PF00353">
    <property type="entry name" value="HemolysinCabind"/>
    <property type="match status" value="1"/>
</dbReference>
<comment type="subcellular location">
    <subcellularLocation>
        <location evidence="2">Secreted</location>
    </subcellularLocation>
</comment>
<dbReference type="Pfam" id="PF08548">
    <property type="entry name" value="Peptidase_M10_C"/>
    <property type="match status" value="1"/>
</dbReference>
<dbReference type="InterPro" id="IPR028994">
    <property type="entry name" value="Integrin_alpha_N"/>
</dbReference>
<dbReference type="PRINTS" id="PR00313">
    <property type="entry name" value="CABNDNGRPT"/>
</dbReference>
<dbReference type="GO" id="GO:0005509">
    <property type="term" value="F:calcium ion binding"/>
    <property type="evidence" value="ECO:0007669"/>
    <property type="project" value="InterPro"/>
</dbReference>
<dbReference type="SUPFAM" id="SSF51120">
    <property type="entry name" value="beta-Roll"/>
    <property type="match status" value="1"/>
</dbReference>
<reference evidence="7 8" key="1">
    <citation type="submission" date="2016-09" db="EMBL/GenBank/DDBJ databases">
        <title>Rhizobium sp. nov., a novel species isolated from the rice rhizosphere.</title>
        <authorList>
            <person name="Zhao J."/>
            <person name="Zhang X."/>
        </authorList>
    </citation>
    <scope>NUCLEOTIDE SEQUENCE [LARGE SCALE GENOMIC DNA]</scope>
    <source>
        <strain evidence="7 8">MH17</strain>
    </source>
</reference>
<evidence type="ECO:0000259" key="6">
    <source>
        <dbReference type="Pfam" id="PF08548"/>
    </source>
</evidence>
<dbReference type="GO" id="GO:0008237">
    <property type="term" value="F:metallopeptidase activity"/>
    <property type="evidence" value="ECO:0007669"/>
    <property type="project" value="InterPro"/>
</dbReference>
<proteinExistence type="predicted"/>
<comment type="cofactor">
    <cofactor evidence="1">
        <name>Ca(2+)</name>
        <dbReference type="ChEBI" id="CHEBI:29108"/>
    </cofactor>
</comment>
<dbReference type="STRING" id="1672749.BJF92_23470"/>
<dbReference type="PANTHER" id="PTHR46580">
    <property type="entry name" value="SENSOR KINASE-RELATED"/>
    <property type="match status" value="1"/>
</dbReference>
<evidence type="ECO:0000256" key="4">
    <source>
        <dbReference type="ARBA" id="ARBA00022729"/>
    </source>
</evidence>
<dbReference type="GO" id="GO:0005615">
    <property type="term" value="C:extracellular space"/>
    <property type="evidence" value="ECO:0007669"/>
    <property type="project" value="InterPro"/>
</dbReference>
<dbReference type="InterPro" id="IPR013858">
    <property type="entry name" value="Peptidase_M10B_C"/>
</dbReference>
<evidence type="ECO:0000256" key="2">
    <source>
        <dbReference type="ARBA" id="ARBA00004613"/>
    </source>
</evidence>
<accession>A0A1Q9AQP6</accession>
<evidence type="ECO:0000256" key="3">
    <source>
        <dbReference type="ARBA" id="ARBA00022525"/>
    </source>
</evidence>
<dbReference type="Proteomes" id="UP000186143">
    <property type="component" value="Unassembled WGS sequence"/>
</dbReference>
<evidence type="ECO:0000313" key="8">
    <source>
        <dbReference type="Proteomes" id="UP000186143"/>
    </source>
</evidence>
<comment type="caution">
    <text evidence="7">The sequence shown here is derived from an EMBL/GenBank/DDBJ whole genome shotgun (WGS) entry which is preliminary data.</text>
</comment>
<gene>
    <name evidence="7" type="ORF">BJF92_23470</name>
</gene>
<sequence length="742" mass="77064">MSGIGATTTRVTATGDQYIDGLLAGDKWADQTIFYAFSLSSAAYNYSSSGVTDLPAHFRAYTTQQKIAASFALDGDQNTASVGFSFKGFTAANVQSLGDVNATSGTQIRFAGTTSSSLGTAQVADFPGNYISSDRSDNGDVWAGAAYDNNSIYDLRTPQAGNYAWFTQIHEVGHALGLKHPHETNWSFGSVPLDGDMMEFTVMSYRSYENANVNGGVTNHQWDFAQTYMMLDIAALQAMYGADYTTNADATVYRWTPGSGDTLVNGAVGIDAGGSTIFMTVWDGGGNDTYDFSAYSSALSIDLRPGKWSVLDTAQLANLGGGHTARGSVFNALEYHGNTASLIENAVGGTGNDTLVGNEVSNILWGNTGNDTLSGLDGNDVLRGGAGADILDGGAGLDRVLGSKGHDTLNYGFARSQYVVTQTGALISVRALVGSEGTDYLTGVETLHFADQDVSAPGLFGDFNGDGRADIALQNQTSLAAWVMNGATLTGGGLMPALTDDWSAIATGDTNGDLRADVLLQKDQQLALWQMNGVQVSGGGLIGTMGDGWTVAAMSDLTGDGRADILLQNDRQLALWQMNGAQIAGGGLLSTSLGDGWQLAGTADLNGDGRSDLVLQNGQTVALWLMNGTQMTGGGFVGTLGAGWSIFGTGDLNGDSKADLVLQNGQILAVWQMNGFQIAGGGMINTMGTGWHAAGLADLNGDGRTDIALQNGQTLAAWEMNGANIAGGGLINAALGSDWELA</sequence>
<evidence type="ECO:0000313" key="7">
    <source>
        <dbReference type="EMBL" id="OLP57699.1"/>
    </source>
</evidence>
<dbReference type="InterPro" id="IPR011049">
    <property type="entry name" value="Serralysin-like_metalloprot_C"/>
</dbReference>